<proteinExistence type="inferred from homology"/>
<dbReference type="GO" id="GO:0006529">
    <property type="term" value="P:asparagine biosynthetic process"/>
    <property type="evidence" value="ECO:0007669"/>
    <property type="project" value="InterPro"/>
</dbReference>
<evidence type="ECO:0000259" key="9">
    <source>
        <dbReference type="Pfam" id="PF13537"/>
    </source>
</evidence>
<evidence type="ECO:0000256" key="3">
    <source>
        <dbReference type="ARBA" id="ARBA00012737"/>
    </source>
</evidence>
<dbReference type="SUPFAM" id="SSF52402">
    <property type="entry name" value="Adenine nucleotide alpha hydrolases-like"/>
    <property type="match status" value="1"/>
</dbReference>
<dbReference type="EC" id="6.3.5.4" evidence="3"/>
<keyword evidence="5 7" id="KW-0067">ATP-binding</keyword>
<evidence type="ECO:0000256" key="4">
    <source>
        <dbReference type="ARBA" id="ARBA00022741"/>
    </source>
</evidence>
<dbReference type="GO" id="GO:0004066">
    <property type="term" value="F:asparagine synthase (glutamine-hydrolyzing) activity"/>
    <property type="evidence" value="ECO:0007669"/>
    <property type="project" value="UniProtKB-EC"/>
</dbReference>
<keyword evidence="4 7" id="KW-0547">Nucleotide-binding</keyword>
<accession>A0A8J3CWL3</accession>
<dbReference type="PIRSF" id="PIRSF001589">
    <property type="entry name" value="Asn_synthetase_glu-h"/>
    <property type="match status" value="1"/>
</dbReference>
<dbReference type="InterPro" id="IPR051786">
    <property type="entry name" value="ASN_synthetase/amidase"/>
</dbReference>
<dbReference type="EMBL" id="BMYF01000009">
    <property type="protein sequence ID" value="GHB36951.1"/>
    <property type="molecule type" value="Genomic_DNA"/>
</dbReference>
<dbReference type="PANTHER" id="PTHR43284:SF1">
    <property type="entry name" value="ASPARAGINE SYNTHETASE"/>
    <property type="match status" value="1"/>
</dbReference>
<dbReference type="Gene3D" id="3.60.20.10">
    <property type="entry name" value="Glutamine Phosphoribosylpyrophosphate, subunit 1, domain 1"/>
    <property type="match status" value="1"/>
</dbReference>
<dbReference type="Pfam" id="PF00733">
    <property type="entry name" value="Asn_synthase"/>
    <property type="match status" value="1"/>
</dbReference>
<dbReference type="Gene3D" id="3.40.50.620">
    <property type="entry name" value="HUPs"/>
    <property type="match status" value="1"/>
</dbReference>
<dbReference type="Pfam" id="PF13537">
    <property type="entry name" value="GATase_7"/>
    <property type="match status" value="1"/>
</dbReference>
<sequence length="596" mass="68901">MRNFKGIITLDSFNYELVRMPSATFQTEHFSLWTSDLSLVKTPDDRWIATGFCRIDNRSSLHRILTIDDGVSDLQVMILGFGKIGVDFLTHVIGDFSCVIYNTVDKDCYLIKDHIGIKPLFYFNDHKNLYFASDIPSLMGLLPTKPSLQEIFLARELKKINNPLEKTSFEGIKRLKPAHFLEISHDGKLFEKKYWDLQSIDLSFCKTEEDYLTYLRELFSEAIACRIKGKQSVGSQLSGGMDSSAITVLLSRLMSRDDLHTFSFVLNEETKKYGEKLVDEQRTQEAILDYANLNRANHHLIESFHYQNVWEELGRTLAVEGEITSQTSIWQDTLFMNAAKEGVEVMFSGFPGDEGVSFSGGKYYYEYLAKIDVKGLIQHFLDFRMNAIKGILNYFKLKKEGSFFSDFSALQEMRSVLRSTYPLKESKEDEAFPFFSSFREFQRFKMTQTHICLRCESEGLFANTYGIDMVYPLADIRLLEAVYSLPVHMFKPKPYNRAVFRNICKGILPDVVRLQPKFSGAKTLAFADYWISDKYEQLKLYTLKNSMNLLEEVQKLEELPAESELMKKKRIVFAKSMDYFIEQYLSEKNVHEAAGD</sequence>
<dbReference type="Proteomes" id="UP000642809">
    <property type="component" value="Unassembled WGS sequence"/>
</dbReference>
<dbReference type="GO" id="GO:0005524">
    <property type="term" value="F:ATP binding"/>
    <property type="evidence" value="ECO:0007669"/>
    <property type="project" value="UniProtKB-KW"/>
</dbReference>
<evidence type="ECO:0000256" key="2">
    <source>
        <dbReference type="ARBA" id="ARBA00005752"/>
    </source>
</evidence>
<reference evidence="10" key="1">
    <citation type="journal article" date="2014" name="Int. J. Syst. Evol. Microbiol.">
        <title>Complete genome sequence of Corynebacterium casei LMG S-19264T (=DSM 44701T), isolated from a smear-ripened cheese.</title>
        <authorList>
            <consortium name="US DOE Joint Genome Institute (JGI-PGF)"/>
            <person name="Walter F."/>
            <person name="Albersmeier A."/>
            <person name="Kalinowski J."/>
            <person name="Ruckert C."/>
        </authorList>
    </citation>
    <scope>NUCLEOTIDE SEQUENCE</scope>
    <source>
        <strain evidence="10">KCTC 23224</strain>
    </source>
</reference>
<name>A0A8J3CWL3_9BACT</name>
<dbReference type="AlphaFoldDB" id="A0A8J3CWL3"/>
<keyword evidence="11" id="KW-1185">Reference proteome</keyword>
<dbReference type="InterPro" id="IPR006426">
    <property type="entry name" value="Asn_synth_AEB"/>
</dbReference>
<protein>
    <recommendedName>
        <fullName evidence="3">asparagine synthase (glutamine-hydrolyzing)</fullName>
        <ecNumber evidence="3">6.3.5.4</ecNumber>
    </recommendedName>
</protein>
<evidence type="ECO:0000256" key="7">
    <source>
        <dbReference type="PIRSR" id="PIRSR001589-2"/>
    </source>
</evidence>
<feature type="domain" description="Glutamine amidotransferase type-2" evidence="9">
    <location>
        <begin position="43"/>
        <end position="139"/>
    </location>
</feature>
<dbReference type="RefSeq" id="WP_189580937.1">
    <property type="nucleotide sequence ID" value="NZ_BMYF01000009.1"/>
</dbReference>
<dbReference type="PANTHER" id="PTHR43284">
    <property type="entry name" value="ASPARAGINE SYNTHETASE (GLUTAMINE-HYDROLYZING)"/>
    <property type="match status" value="1"/>
</dbReference>
<dbReference type="InterPro" id="IPR029055">
    <property type="entry name" value="Ntn_hydrolases_N"/>
</dbReference>
<dbReference type="InterPro" id="IPR001962">
    <property type="entry name" value="Asn_synthase"/>
</dbReference>
<dbReference type="InterPro" id="IPR014729">
    <property type="entry name" value="Rossmann-like_a/b/a_fold"/>
</dbReference>
<reference evidence="10" key="2">
    <citation type="submission" date="2020-09" db="EMBL/GenBank/DDBJ databases">
        <authorList>
            <person name="Sun Q."/>
            <person name="Kim S."/>
        </authorList>
    </citation>
    <scope>NUCLEOTIDE SEQUENCE</scope>
    <source>
        <strain evidence="10">KCTC 23224</strain>
    </source>
</reference>
<gene>
    <name evidence="10" type="ORF">GCM10008106_17790</name>
</gene>
<comment type="caution">
    <text evidence="10">The sequence shown here is derived from an EMBL/GenBank/DDBJ whole genome shotgun (WGS) entry which is preliminary data.</text>
</comment>
<feature type="domain" description="Asparagine synthetase" evidence="8">
    <location>
        <begin position="215"/>
        <end position="518"/>
    </location>
</feature>
<organism evidence="10 11">
    <name type="scientific">Mongoliitalea lutea</name>
    <dbReference type="NCBI Taxonomy" id="849756"/>
    <lineage>
        <taxon>Bacteria</taxon>
        <taxon>Pseudomonadati</taxon>
        <taxon>Bacteroidota</taxon>
        <taxon>Cytophagia</taxon>
        <taxon>Cytophagales</taxon>
        <taxon>Cyclobacteriaceae</taxon>
        <taxon>Mongoliitalea</taxon>
    </lineage>
</organism>
<dbReference type="InterPro" id="IPR017932">
    <property type="entry name" value="GATase_2_dom"/>
</dbReference>
<evidence type="ECO:0000313" key="11">
    <source>
        <dbReference type="Proteomes" id="UP000642809"/>
    </source>
</evidence>
<evidence type="ECO:0000313" key="10">
    <source>
        <dbReference type="EMBL" id="GHB36951.1"/>
    </source>
</evidence>
<feature type="binding site" evidence="7">
    <location>
        <position position="73"/>
    </location>
    <ligand>
        <name>L-glutamine</name>
        <dbReference type="ChEBI" id="CHEBI:58359"/>
    </ligand>
</feature>
<comment type="pathway">
    <text evidence="1">Amino-acid biosynthesis; L-asparagine biosynthesis; L-asparagine from L-aspartate (L-Gln route): step 1/1.</text>
</comment>
<evidence type="ECO:0000256" key="1">
    <source>
        <dbReference type="ARBA" id="ARBA00005187"/>
    </source>
</evidence>
<evidence type="ECO:0000259" key="8">
    <source>
        <dbReference type="Pfam" id="PF00733"/>
    </source>
</evidence>
<dbReference type="SUPFAM" id="SSF56235">
    <property type="entry name" value="N-terminal nucleophile aminohydrolases (Ntn hydrolases)"/>
    <property type="match status" value="1"/>
</dbReference>
<comment type="similarity">
    <text evidence="2">Belongs to the asparagine synthetase family.</text>
</comment>
<comment type="catalytic activity">
    <reaction evidence="6">
        <text>L-aspartate + L-glutamine + ATP + H2O = L-asparagine + L-glutamate + AMP + diphosphate + H(+)</text>
        <dbReference type="Rhea" id="RHEA:12228"/>
        <dbReference type="ChEBI" id="CHEBI:15377"/>
        <dbReference type="ChEBI" id="CHEBI:15378"/>
        <dbReference type="ChEBI" id="CHEBI:29985"/>
        <dbReference type="ChEBI" id="CHEBI:29991"/>
        <dbReference type="ChEBI" id="CHEBI:30616"/>
        <dbReference type="ChEBI" id="CHEBI:33019"/>
        <dbReference type="ChEBI" id="CHEBI:58048"/>
        <dbReference type="ChEBI" id="CHEBI:58359"/>
        <dbReference type="ChEBI" id="CHEBI:456215"/>
        <dbReference type="EC" id="6.3.5.4"/>
    </reaction>
</comment>
<evidence type="ECO:0000256" key="5">
    <source>
        <dbReference type="ARBA" id="ARBA00022840"/>
    </source>
</evidence>
<evidence type="ECO:0000256" key="6">
    <source>
        <dbReference type="ARBA" id="ARBA00048741"/>
    </source>
</evidence>